<reference evidence="2" key="2">
    <citation type="journal article" date="2023" name="IMA Fungus">
        <title>Comparative genomic study of the Penicillium genus elucidates a diverse pangenome and 15 lateral gene transfer events.</title>
        <authorList>
            <person name="Petersen C."/>
            <person name="Sorensen T."/>
            <person name="Nielsen M.R."/>
            <person name="Sondergaard T.E."/>
            <person name="Sorensen J.L."/>
            <person name="Fitzpatrick D.A."/>
            <person name="Frisvad J.C."/>
            <person name="Nielsen K.L."/>
        </authorList>
    </citation>
    <scope>NUCLEOTIDE SEQUENCE</scope>
    <source>
        <strain evidence="2">IBT 35673</strain>
    </source>
</reference>
<evidence type="ECO:0000259" key="1">
    <source>
        <dbReference type="PROSITE" id="PS50222"/>
    </source>
</evidence>
<dbReference type="EMBL" id="JAPZBQ010000001">
    <property type="protein sequence ID" value="KAJ5352756.1"/>
    <property type="molecule type" value="Genomic_DNA"/>
</dbReference>
<feature type="domain" description="EF-hand" evidence="1">
    <location>
        <begin position="52"/>
        <end position="87"/>
    </location>
</feature>
<dbReference type="Gene3D" id="1.10.238.10">
    <property type="entry name" value="EF-hand"/>
    <property type="match status" value="1"/>
</dbReference>
<gene>
    <name evidence="2" type="ORF">N7452_001730</name>
</gene>
<dbReference type="GO" id="GO:0005509">
    <property type="term" value="F:calcium ion binding"/>
    <property type="evidence" value="ECO:0007669"/>
    <property type="project" value="InterPro"/>
</dbReference>
<dbReference type="InterPro" id="IPR002048">
    <property type="entry name" value="EF_hand_dom"/>
</dbReference>
<protein>
    <recommendedName>
        <fullName evidence="1">EF-hand domain-containing protein</fullName>
    </recommendedName>
</protein>
<dbReference type="AlphaFoldDB" id="A0A9W9R315"/>
<dbReference type="Proteomes" id="UP001147695">
    <property type="component" value="Unassembled WGS sequence"/>
</dbReference>
<reference evidence="2" key="1">
    <citation type="submission" date="2022-12" db="EMBL/GenBank/DDBJ databases">
        <authorList>
            <person name="Petersen C."/>
        </authorList>
    </citation>
    <scope>NUCLEOTIDE SEQUENCE</scope>
    <source>
        <strain evidence="2">IBT 35673</strain>
    </source>
</reference>
<dbReference type="SUPFAM" id="SSF47473">
    <property type="entry name" value="EF-hand"/>
    <property type="match status" value="1"/>
</dbReference>
<proteinExistence type="predicted"/>
<evidence type="ECO:0000313" key="2">
    <source>
        <dbReference type="EMBL" id="KAJ5352756.1"/>
    </source>
</evidence>
<organism evidence="2 3">
    <name type="scientific">Penicillium brevicompactum</name>
    <dbReference type="NCBI Taxonomy" id="5074"/>
    <lineage>
        <taxon>Eukaryota</taxon>
        <taxon>Fungi</taxon>
        <taxon>Dikarya</taxon>
        <taxon>Ascomycota</taxon>
        <taxon>Pezizomycotina</taxon>
        <taxon>Eurotiomycetes</taxon>
        <taxon>Eurotiomycetidae</taxon>
        <taxon>Eurotiales</taxon>
        <taxon>Aspergillaceae</taxon>
        <taxon>Penicillium</taxon>
    </lineage>
</organism>
<accession>A0A9W9R315</accession>
<name>A0A9W9R315_PENBR</name>
<dbReference type="InterPro" id="IPR011992">
    <property type="entry name" value="EF-hand-dom_pair"/>
</dbReference>
<evidence type="ECO:0000313" key="3">
    <source>
        <dbReference type="Proteomes" id="UP001147695"/>
    </source>
</evidence>
<comment type="caution">
    <text evidence="2">The sequence shown here is derived from an EMBL/GenBank/DDBJ whole genome shotgun (WGS) entry which is preliminary data.</text>
</comment>
<dbReference type="PROSITE" id="PS50222">
    <property type="entry name" value="EF_HAND_2"/>
    <property type="match status" value="1"/>
</dbReference>
<sequence length="122" mass="13766">MASKMNIKQMDIAEAIKQKYPAEQINNGKIANAAIEELIKTETPNNIHYSANHIKTYLGMFILADKNLDGHITLKELLDMMKFFKFSESAISDAKVTFEKSDVSEDQKLSLAGTIVYFSLFL</sequence>